<dbReference type="EMBL" id="KZ824637">
    <property type="protein sequence ID" value="RAK78478.1"/>
    <property type="molecule type" value="Genomic_DNA"/>
</dbReference>
<evidence type="ECO:0000313" key="2">
    <source>
        <dbReference type="EMBL" id="RAK78478.1"/>
    </source>
</evidence>
<protein>
    <submittedName>
        <fullName evidence="2">Uncharacterized protein</fullName>
    </submittedName>
</protein>
<keyword evidence="3" id="KW-1185">Reference proteome</keyword>
<dbReference type="VEuPathDB" id="FungiDB:BO72DRAFT_74793"/>
<evidence type="ECO:0000256" key="1">
    <source>
        <dbReference type="SAM" id="Phobius"/>
    </source>
</evidence>
<keyword evidence="1" id="KW-1133">Transmembrane helix</keyword>
<keyword evidence="1" id="KW-0472">Membrane</keyword>
<organism evidence="2 3">
    <name type="scientific">Aspergillus fijiensis CBS 313.89</name>
    <dbReference type="NCBI Taxonomy" id="1448319"/>
    <lineage>
        <taxon>Eukaryota</taxon>
        <taxon>Fungi</taxon>
        <taxon>Dikarya</taxon>
        <taxon>Ascomycota</taxon>
        <taxon>Pezizomycotina</taxon>
        <taxon>Eurotiomycetes</taxon>
        <taxon>Eurotiomycetidae</taxon>
        <taxon>Eurotiales</taxon>
        <taxon>Aspergillaceae</taxon>
        <taxon>Aspergillus</taxon>
    </lineage>
</organism>
<dbReference type="AlphaFoldDB" id="A0A8G1RTA0"/>
<feature type="transmembrane region" description="Helical" evidence="1">
    <location>
        <begin position="84"/>
        <end position="105"/>
    </location>
</feature>
<feature type="transmembrane region" description="Helical" evidence="1">
    <location>
        <begin position="55"/>
        <end position="77"/>
    </location>
</feature>
<dbReference type="GeneID" id="63868015"/>
<dbReference type="RefSeq" id="XP_040802488.1">
    <property type="nucleotide sequence ID" value="XM_040950680.1"/>
</dbReference>
<keyword evidence="1" id="KW-0812">Transmembrane</keyword>
<gene>
    <name evidence="2" type="ORF">BO72DRAFT_74793</name>
</gene>
<reference evidence="2 3" key="1">
    <citation type="submission" date="2018-02" db="EMBL/GenBank/DDBJ databases">
        <title>The genomes of Aspergillus section Nigri reveals drivers in fungal speciation.</title>
        <authorList>
            <consortium name="DOE Joint Genome Institute"/>
            <person name="Vesth T.C."/>
            <person name="Nybo J."/>
            <person name="Theobald S."/>
            <person name="Brandl J."/>
            <person name="Frisvad J.C."/>
            <person name="Nielsen K.F."/>
            <person name="Lyhne E.K."/>
            <person name="Kogle M.E."/>
            <person name="Kuo A."/>
            <person name="Riley R."/>
            <person name="Clum A."/>
            <person name="Nolan M."/>
            <person name="Lipzen A."/>
            <person name="Salamov A."/>
            <person name="Henrissat B."/>
            <person name="Wiebenga A."/>
            <person name="De vries R.P."/>
            <person name="Grigoriev I.V."/>
            <person name="Mortensen U.H."/>
            <person name="Andersen M.R."/>
            <person name="Baker S.E."/>
        </authorList>
    </citation>
    <scope>NUCLEOTIDE SEQUENCE [LARGE SCALE GENOMIC DNA]</scope>
    <source>
        <strain evidence="2 3">CBS 313.89</strain>
    </source>
</reference>
<name>A0A8G1RTA0_9EURO</name>
<dbReference type="Proteomes" id="UP000249789">
    <property type="component" value="Unassembled WGS sequence"/>
</dbReference>
<proteinExistence type="predicted"/>
<evidence type="ECO:0000313" key="3">
    <source>
        <dbReference type="Proteomes" id="UP000249789"/>
    </source>
</evidence>
<sequence>MPLWISGPAAQTIEDESAIAPRPTRVRWIPARCAQSCAGAGYLVAAFALSPRSVVYYSSPVSCLRWGIGLQLFAILVYNKFCPFAVQCFVLVGVHIGGVICRWVWALFSLGVSG</sequence>
<accession>A0A8G1RTA0</accession>